<evidence type="ECO:0000256" key="2">
    <source>
        <dbReference type="SAM" id="Phobius"/>
    </source>
</evidence>
<dbReference type="Gene3D" id="3.20.20.80">
    <property type="entry name" value="Glycosidases"/>
    <property type="match status" value="1"/>
</dbReference>
<protein>
    <submittedName>
        <fullName evidence="3">Uncharacterized protein</fullName>
    </submittedName>
</protein>
<gene>
    <name evidence="3" type="ORF">GCM10011309_19850</name>
</gene>
<dbReference type="AlphaFoldDB" id="A0A918NH09"/>
<comment type="caution">
    <text evidence="3">The sequence shown here is derived from an EMBL/GenBank/DDBJ whole genome shotgun (WGS) entry which is preliminary data.</text>
</comment>
<feature type="region of interest" description="Disordered" evidence="1">
    <location>
        <begin position="478"/>
        <end position="503"/>
    </location>
</feature>
<feature type="transmembrane region" description="Helical" evidence="2">
    <location>
        <begin position="12"/>
        <end position="33"/>
    </location>
</feature>
<evidence type="ECO:0000256" key="1">
    <source>
        <dbReference type="SAM" id="MobiDB-lite"/>
    </source>
</evidence>
<sequence length="503" mass="55831">MTLKSFKKTKRVPAAIGTLLSGVAFAGFVSGIIETPVGSNEYLHEHLTLSALQEETSWAGDVFQLPVQDRQKLATIVTKLEQPNWKPASDMALTGQALTVAEEAACLSTTKPCGVAFRLGRELSELQINKDLRVANVRETSLRVTFRSDPELAFVSIDKIANETRLLRFYQTQNGWVQSTLETLDEAILEFNERNGMFDAKFSKNFVGVNYYPASASWKDFWADFPVREIKSDLDTISDINANSVRIFLNHEYFDSEDTQTDAITKLNVFLDLCAVNEIQVLITLFDLRPDYTLSNMSDDIDHIDRVLEAVSGHSAILGIDIKNQADLDFPAWGKGVVEGWLTVMARHIQMQYPDLPVTVGWSNPNSALGLNGIVDLVTYHEYGGVDGFAERLNTIRSEVGKKPIMITELGSTIWNPLRSTRAAEAKQASRLESQLSQSSSANGVFVWTLNDFEHVGSDVVGPRPWRKAQQRQFGLIRPDGSSRPSKAVLQSHATSVAAQSIN</sequence>
<dbReference type="SUPFAM" id="SSF51445">
    <property type="entry name" value="(Trans)glycosidases"/>
    <property type="match status" value="1"/>
</dbReference>
<dbReference type="RefSeq" id="WP_189585084.1">
    <property type="nucleotide sequence ID" value="NZ_BMYV01000002.1"/>
</dbReference>
<accession>A0A918NH09</accession>
<keyword evidence="2" id="KW-0472">Membrane</keyword>
<organism evidence="3 4">
    <name type="scientific">Litorimonas cladophorae</name>
    <dbReference type="NCBI Taxonomy" id="1220491"/>
    <lineage>
        <taxon>Bacteria</taxon>
        <taxon>Pseudomonadati</taxon>
        <taxon>Pseudomonadota</taxon>
        <taxon>Alphaproteobacteria</taxon>
        <taxon>Maricaulales</taxon>
        <taxon>Robiginitomaculaceae</taxon>
    </lineage>
</organism>
<name>A0A918NH09_9PROT</name>
<evidence type="ECO:0000313" key="4">
    <source>
        <dbReference type="Proteomes" id="UP000600865"/>
    </source>
</evidence>
<proteinExistence type="predicted"/>
<dbReference type="InterPro" id="IPR017853">
    <property type="entry name" value="GH"/>
</dbReference>
<dbReference type="EMBL" id="BMYV01000002">
    <property type="protein sequence ID" value="GGX69852.1"/>
    <property type="molecule type" value="Genomic_DNA"/>
</dbReference>
<keyword evidence="2" id="KW-0812">Transmembrane</keyword>
<evidence type="ECO:0000313" key="3">
    <source>
        <dbReference type="EMBL" id="GGX69852.1"/>
    </source>
</evidence>
<dbReference type="Proteomes" id="UP000600865">
    <property type="component" value="Unassembled WGS sequence"/>
</dbReference>
<keyword evidence="4" id="KW-1185">Reference proteome</keyword>
<reference evidence="3 4" key="1">
    <citation type="journal article" date="2014" name="Int. J. Syst. Evol. Microbiol.">
        <title>Complete genome sequence of Corynebacterium casei LMG S-19264T (=DSM 44701T), isolated from a smear-ripened cheese.</title>
        <authorList>
            <consortium name="US DOE Joint Genome Institute (JGI-PGF)"/>
            <person name="Walter F."/>
            <person name="Albersmeier A."/>
            <person name="Kalinowski J."/>
            <person name="Ruckert C."/>
        </authorList>
    </citation>
    <scope>NUCLEOTIDE SEQUENCE [LARGE SCALE GENOMIC DNA]</scope>
    <source>
        <strain evidence="3 4">KCTC 23968</strain>
    </source>
</reference>
<feature type="compositionally biased region" description="Polar residues" evidence="1">
    <location>
        <begin position="492"/>
        <end position="503"/>
    </location>
</feature>
<keyword evidence="2" id="KW-1133">Transmembrane helix</keyword>